<feature type="domain" description="Carrier" evidence="4">
    <location>
        <begin position="969"/>
        <end position="1046"/>
    </location>
</feature>
<dbReference type="GO" id="GO:0072330">
    <property type="term" value="P:monocarboxylic acid biosynthetic process"/>
    <property type="evidence" value="ECO:0007669"/>
    <property type="project" value="UniProtKB-ARBA"/>
</dbReference>
<organism evidence="5 6">
    <name type="scientific">Pseudoalteromonas rubra</name>
    <dbReference type="NCBI Taxonomy" id="43658"/>
    <lineage>
        <taxon>Bacteria</taxon>
        <taxon>Pseudomonadati</taxon>
        <taxon>Pseudomonadota</taxon>
        <taxon>Gammaproteobacteria</taxon>
        <taxon>Alteromonadales</taxon>
        <taxon>Pseudoalteromonadaceae</taxon>
        <taxon>Pseudoalteromonas</taxon>
    </lineage>
</organism>
<dbReference type="Gene3D" id="1.10.1200.10">
    <property type="entry name" value="ACP-like"/>
    <property type="match status" value="3"/>
</dbReference>
<dbReference type="RefSeq" id="WP_198452386.1">
    <property type="nucleotide sequence ID" value="NZ_AHCD03000041.1"/>
</dbReference>
<evidence type="ECO:0000313" key="5">
    <source>
        <dbReference type="EMBL" id="KAF7783782.1"/>
    </source>
</evidence>
<dbReference type="InterPro" id="IPR001242">
    <property type="entry name" value="Condensation_dom"/>
</dbReference>
<name>A0A8T0C3H5_9GAMM</name>
<dbReference type="Proteomes" id="UP000016480">
    <property type="component" value="Unassembled WGS sequence"/>
</dbReference>
<dbReference type="Gene3D" id="3.30.559.10">
    <property type="entry name" value="Chloramphenicol acetyltransferase-like domain"/>
    <property type="match status" value="3"/>
</dbReference>
<dbReference type="GO" id="GO:0003824">
    <property type="term" value="F:catalytic activity"/>
    <property type="evidence" value="ECO:0007669"/>
    <property type="project" value="InterPro"/>
</dbReference>
<dbReference type="Gene3D" id="3.30.559.30">
    <property type="entry name" value="Nonribosomal peptide synthetase, condensation domain"/>
    <property type="match status" value="2"/>
</dbReference>
<dbReference type="InterPro" id="IPR010071">
    <property type="entry name" value="AA_adenyl_dom"/>
</dbReference>
<dbReference type="PROSITE" id="PS00455">
    <property type="entry name" value="AMP_BINDING"/>
    <property type="match status" value="1"/>
</dbReference>
<evidence type="ECO:0000259" key="4">
    <source>
        <dbReference type="PROSITE" id="PS50075"/>
    </source>
</evidence>
<dbReference type="GO" id="GO:0031177">
    <property type="term" value="F:phosphopantetheine binding"/>
    <property type="evidence" value="ECO:0007669"/>
    <property type="project" value="InterPro"/>
</dbReference>
<dbReference type="Pfam" id="PF00550">
    <property type="entry name" value="PP-binding"/>
    <property type="match status" value="3"/>
</dbReference>
<dbReference type="PANTHER" id="PTHR45527:SF1">
    <property type="entry name" value="FATTY ACID SYNTHASE"/>
    <property type="match status" value="1"/>
</dbReference>
<dbReference type="Pfam" id="PF00668">
    <property type="entry name" value="Condensation"/>
    <property type="match status" value="3"/>
</dbReference>
<dbReference type="GO" id="GO:0005737">
    <property type="term" value="C:cytoplasm"/>
    <property type="evidence" value="ECO:0007669"/>
    <property type="project" value="TreeGrafter"/>
</dbReference>
<keyword evidence="3" id="KW-0597">Phosphoprotein</keyword>
<dbReference type="InterPro" id="IPR045851">
    <property type="entry name" value="AMP-bd_C_sf"/>
</dbReference>
<evidence type="ECO:0000256" key="1">
    <source>
        <dbReference type="ARBA" id="ARBA00001957"/>
    </source>
</evidence>
<dbReference type="PROSITE" id="PS50075">
    <property type="entry name" value="CARRIER"/>
    <property type="match status" value="3"/>
</dbReference>
<dbReference type="CDD" id="cd19531">
    <property type="entry name" value="LCL_NRPS-like"/>
    <property type="match status" value="1"/>
</dbReference>
<comment type="cofactor">
    <cofactor evidence="1">
        <name>pantetheine 4'-phosphate</name>
        <dbReference type="ChEBI" id="CHEBI:47942"/>
    </cofactor>
</comment>
<dbReference type="FunFam" id="1.10.1200.10:FF:000016">
    <property type="entry name" value="Non-ribosomal peptide synthase"/>
    <property type="match status" value="1"/>
</dbReference>
<dbReference type="GO" id="GO:0043041">
    <property type="term" value="P:amino acid activation for nonribosomal peptide biosynthetic process"/>
    <property type="evidence" value="ECO:0007669"/>
    <property type="project" value="TreeGrafter"/>
</dbReference>
<dbReference type="Pfam" id="PF00501">
    <property type="entry name" value="AMP-binding"/>
    <property type="match status" value="2"/>
</dbReference>
<dbReference type="PANTHER" id="PTHR45527">
    <property type="entry name" value="NONRIBOSOMAL PEPTIDE SYNTHETASE"/>
    <property type="match status" value="1"/>
</dbReference>
<dbReference type="GO" id="GO:0044550">
    <property type="term" value="P:secondary metabolite biosynthetic process"/>
    <property type="evidence" value="ECO:0007669"/>
    <property type="project" value="TreeGrafter"/>
</dbReference>
<comment type="caution">
    <text evidence="5">The sequence shown here is derived from an EMBL/GenBank/DDBJ whole genome shotgun (WGS) entry which is preliminary data.</text>
</comment>
<gene>
    <name evidence="5" type="ORF">PRUB_a6009</name>
</gene>
<feature type="domain" description="Carrier" evidence="4">
    <location>
        <begin position="670"/>
        <end position="747"/>
    </location>
</feature>
<dbReference type="FunFam" id="1.10.1200.10:FF:000005">
    <property type="entry name" value="Nonribosomal peptide synthetase 1"/>
    <property type="match status" value="2"/>
</dbReference>
<dbReference type="InterPro" id="IPR036736">
    <property type="entry name" value="ACP-like_sf"/>
</dbReference>
<dbReference type="InterPro" id="IPR020806">
    <property type="entry name" value="PKS_PP-bd"/>
</dbReference>
<evidence type="ECO:0000256" key="3">
    <source>
        <dbReference type="ARBA" id="ARBA00022553"/>
    </source>
</evidence>
<dbReference type="InterPro" id="IPR006162">
    <property type="entry name" value="Ppantetheine_attach_site"/>
</dbReference>
<dbReference type="InterPro" id="IPR023213">
    <property type="entry name" value="CAT-like_dom_sf"/>
</dbReference>
<dbReference type="Gene3D" id="2.30.38.10">
    <property type="entry name" value="Luciferase, Domain 3"/>
    <property type="match status" value="2"/>
</dbReference>
<dbReference type="NCBIfam" id="TIGR01733">
    <property type="entry name" value="AA-adenyl-dom"/>
    <property type="match status" value="2"/>
</dbReference>
<accession>A0A8T0C3H5</accession>
<dbReference type="GeneID" id="61359574"/>
<dbReference type="PROSITE" id="PS00012">
    <property type="entry name" value="PHOSPHOPANTETHEINE"/>
    <property type="match status" value="2"/>
</dbReference>
<dbReference type="InterPro" id="IPR025110">
    <property type="entry name" value="AMP-bd_C"/>
</dbReference>
<dbReference type="FunFam" id="3.40.50.980:FF:000001">
    <property type="entry name" value="Non-ribosomal peptide synthetase"/>
    <property type="match status" value="2"/>
</dbReference>
<dbReference type="InterPro" id="IPR000873">
    <property type="entry name" value="AMP-dep_synth/lig_dom"/>
</dbReference>
<dbReference type="FunFam" id="3.30.300.30:FF:000015">
    <property type="entry name" value="Nonribosomal peptide synthase SidD"/>
    <property type="match status" value="2"/>
</dbReference>
<dbReference type="Gene3D" id="3.30.300.30">
    <property type="match status" value="2"/>
</dbReference>
<feature type="domain" description="Carrier" evidence="4">
    <location>
        <begin position="2059"/>
        <end position="2136"/>
    </location>
</feature>
<dbReference type="SUPFAM" id="SSF52777">
    <property type="entry name" value="CoA-dependent acyltransferases"/>
    <property type="match status" value="4"/>
</dbReference>
<dbReference type="Pfam" id="PF13193">
    <property type="entry name" value="AMP-binding_C"/>
    <property type="match status" value="1"/>
</dbReference>
<dbReference type="SUPFAM" id="SSF47336">
    <property type="entry name" value="ACP-like"/>
    <property type="match status" value="3"/>
</dbReference>
<reference evidence="5 6" key="1">
    <citation type="journal article" date="2012" name="J. Bacteriol.">
        <title>Genome sequence of the cycloprodigiosin-producing bacterial strain Pseudoalteromonas rubra ATCC 29570(T).</title>
        <authorList>
            <person name="Xie B.B."/>
            <person name="Shu Y.L."/>
            <person name="Qin Q.L."/>
            <person name="Rong J.C."/>
            <person name="Zhang X.Y."/>
            <person name="Chen X.L."/>
            <person name="Zhou B.C."/>
            <person name="Zhang Y.Z."/>
        </authorList>
    </citation>
    <scope>NUCLEOTIDE SEQUENCE [LARGE SCALE GENOMIC DNA]</scope>
    <source>
        <strain evidence="5 6">DSM 6842</strain>
    </source>
</reference>
<dbReference type="InterPro" id="IPR020845">
    <property type="entry name" value="AMP-binding_CS"/>
</dbReference>
<dbReference type="NCBIfam" id="NF003417">
    <property type="entry name" value="PRK04813.1"/>
    <property type="match status" value="3"/>
</dbReference>
<dbReference type="EMBL" id="AHCD03000041">
    <property type="protein sequence ID" value="KAF7783782.1"/>
    <property type="molecule type" value="Genomic_DNA"/>
</dbReference>
<keyword evidence="2" id="KW-0596">Phosphopantetheine</keyword>
<proteinExistence type="predicted"/>
<dbReference type="InterPro" id="IPR009081">
    <property type="entry name" value="PP-bd_ACP"/>
</dbReference>
<dbReference type="Gene3D" id="3.40.50.980">
    <property type="match status" value="4"/>
</dbReference>
<evidence type="ECO:0000313" key="6">
    <source>
        <dbReference type="Proteomes" id="UP000016480"/>
    </source>
</evidence>
<dbReference type="SUPFAM" id="SSF56801">
    <property type="entry name" value="Acetyl-CoA synthetase-like"/>
    <property type="match status" value="3"/>
</dbReference>
<dbReference type="FunFam" id="3.40.50.12780:FF:000012">
    <property type="entry name" value="Non-ribosomal peptide synthetase"/>
    <property type="match status" value="1"/>
</dbReference>
<feature type="non-terminal residue" evidence="5">
    <location>
        <position position="1"/>
    </location>
</feature>
<dbReference type="CDD" id="cd05930">
    <property type="entry name" value="A_NRPS"/>
    <property type="match status" value="1"/>
</dbReference>
<dbReference type="SMART" id="SM00823">
    <property type="entry name" value="PKS_PP"/>
    <property type="match status" value="3"/>
</dbReference>
<protein>
    <submittedName>
        <fullName evidence="5">Biosynthetic protein</fullName>
    </submittedName>
</protein>
<sequence>KAVHLGAQSHQDVPFEQLVEQLNVPRSSAYTPLFQVMLTTRTDYAVTEQVSNQGWSLGEAQLSPLAEDAVIAKFDLDIDLTLSDAGVEMCWTYDKALFSEARIETLSRHLSTLLTTLAQQAPATLLAHAPDTLAMLSAAEQHTLLLTLNDNALSYDTTQSIHGLFEQQVQRTPQATALIFNGQHISYEVLNQRANQLAHYLLSEHQVTPETPLGVCSSRSVEMVVSILAILKVGGAYVPLDPSYPASRLGYIAKDAGLTHILAYDAGLPVAQALMAEQGGSAVDIATLTLSAYAQHNPALTALGGDKLAYAIYTSGSTGQPKGVAISHRNVNALLSWADTEYSREDYARMLCSTSINFDLSAFELFLPLTRGGSCVLVDSALSLLTTPVEVTLINTVPSAIKALLEQGGIPGGVRVVNLAGEPLGRDVVNQLLAGEHCERVYNLYGPSEDTTYSTCARFTQPLDEAPSIGRVINNSQAFILNDKLALLPYGTTGELYLGGDGLARGYLNQPQLSAERFIDNPFYDAKVAGSSKRLYRTGDLVRYQADGNLAFVGRADDQVKIRGFRVELGEISEQLSRQAAIDSAVVLAKSGANGLYLVAYIHPTQTLGEADHTDFITAALTSLAESLPEYMVPRLGQVVPEWPLTASGKINKKALPEVDATALQGRYVAPQTDTEQAVCEIWAQLLNVEAGQISTQTDFFELGGHSLLVVKLAAALRAELAVELPVKTLFNVTTLAEQAKAVEAHQGQAIRAEITAQPRVMQADPQLGQHSLQPLSFAQQRLWFIDQLNQGSAQYNMPAAFHVQGELNLTVVEAVLQTIVDRHEVLRTVYRDDAQVIRQQASFELSYEDVRMLSETAQQQAIAGAMTQQLSQPFDLQAAIDSAVVLAKSGANGLYLVAYIHPTQTLDEAEHTDFITAALTSLAESLPEYMVPRLGKVVPEWPLTASGKINKKALPEVDATALQGRYVAPQTDTEQAVCEIWAQLLSVEAGQISTQTDFFELGGHSLLVVKLAAALRAELAVELPVKTLFNVTTLAEQAKAVEAHQGQAIRAEITAQPRVMQADPQLGQHSLQPLSFAQQRLWFIDQLNQGSAQYNMPAAFHVQGELNLTVVEAVLQTIVDRHEVLRTVYRDDAQVIRQQASFELSYEDVRMLSETAQQQAIAGAMTQQLSQPFDLSSEVMMRAGYIQTSQSSGVLLFNMHHIASDGWSMQVLIKEFVALYLAYSQGQENPLAPLTIQYADYAQWQRTYLEDGVLDEQLGYWQQQLAQLPAVHSLPLDHPRPDVKQHQGGQVKSTLSTEVAQGLAALAKAQGLTPFMLLHGALSLLLSRHSNAQDIVIGTPVANRMQAELAPLIGFFVNTLVLNVNTAQATLADYLAHVKAVHLDAQSNQDVPFEQLVEQLNVPRSSAYTPLFQVMLTTTTDYGVTDQSIDNNWSLGDAQLSPLADDAVIAKFDLDIDMALSDTGVDICWTYDKALFSQERIETLSRHLCTLLTTFAQQTTEALLAQAPGALTILSESEQHELLVTFNQQVESFDATQCIHTLFEQQALATPDATALVFEEQHISYGALNQRANQLAHYLLNECQLTPETLVGVCSSRSVEMVVSILAILKAGGAYVPLDPSYPNCRLSHMASDAKLQHILGYDTGLSVADGLMTELGGKAIDIASLDLSGYPQDNPAQVEVCGNNLAYVIYTSGSTGKPKGVAVEHSSLVNYQCHCRTQYELTAEDVMLQFSTMSFDIFVEELFGALCQGASLVLRNEECLGSAAAFNAFCSAHQVTVMSLPTAFWKQMTDMEGAFAIATLRAVIIGGEAMGQTHMERFFSAAPTVTLFNSYGPTEATITATTSRLHAASSTELVTIGKANVNNTLLVLNEDGGLVPKGCEGELYIGGPGVARGYLNQPQLSAERFISNPYADQCLAIEAPRLYRTGDLVRYTDQGELIFIGRNDDQVKLRGFRVELGELSGILAQQPQVQDAAVTVFKVDTEQHLAAYLKLHASDSEADPQDTLQAIRNQLAEQLPQYMQPGSLNIVDELPLTVNGKLDVAALPEPKLNMQQSEYCAPTTELEHQLVAIWAQLLSRETQDIGVTTSFFNLGGHSLLILKAVSQIQTQFDVSLTVQTIFENDTVATLAAQIERQRNQQALKQQINDASADQIERVEF</sequence>
<evidence type="ECO:0000256" key="2">
    <source>
        <dbReference type="ARBA" id="ARBA00022450"/>
    </source>
</evidence>